<evidence type="ECO:0000313" key="4">
    <source>
        <dbReference type="Proteomes" id="UP000824164"/>
    </source>
</evidence>
<protein>
    <submittedName>
        <fullName evidence="3">Insulinase family protein</fullName>
    </submittedName>
</protein>
<dbReference type="Gene3D" id="3.30.830.10">
    <property type="entry name" value="Metalloenzyme, LuxS/M16 peptidase-like"/>
    <property type="match status" value="4"/>
</dbReference>
<sequence>MFMTDIRIPKAYRVVGDSLIEELKSRAILLKHIKSGARIAILSNEDTNKVFHIAFRTPPTDSTGVAHILEHSVLCGSRDFPVKDPFVELVKGSLNTFLNAMTYSDKTVYPVASCNDADFQNLMHIYLDAVFYPNIYKHKEIFLQEGWHYEMDQPDGELKYNGVVYNEMKGAFSSPEQILFRKITETLFPDTTYGVESGGDPKNIPDLTYEDFLDFHRKYYHPSNAWIYLYGDMDVEEKLDFMDREYLSDFDEAPIDSRIRMQDGFKEMHRVEAPYAISAEESTENNTYLSYNMVIGTSLDRELYLAMQVLEYVLMSSPGAVLKKALIESGIGQDVFGEFDNGILQPYMSIIVKNAKTSDKDRFLQVIRDTLTRLVEEGIPKRSLKAAVNYYEFKYREGDFGRYPAGLMYGLQMMDSWLYDENQPFIHIQAGDTFEKLKKLTDTDYFETLVQRWLLDNTHSSLLVLYPEKGLNEAEEARVAAVLAEKKEAMGAAGRKAVCEACQQLKTYQEAPDRKEDIEKIPVLKISDIEKNCRPFHNREISAKTMPILCHGIETRGIAYTKLLFDMGQVCYADVPYAGLLAMLLGNLNTEDHSYTELSDNMNIATGGITAAISLYPEYQGGGRFKVMFEVSMKSLENKVDEGMAIIKEILCQSRFSDTTRIKELIGQIKSRLEMMMNGNGHTVAVNRANSYQSAAALYKEAEEGIEYYRFIEKLHSHFDEMKETIAEKLEETAALIFRKEQMMADYTGLSDAARLLGSSLERLAEGLGKRYGQTGGKDRSDRKEPAGEDMNWPEGLKEAFEAMRKRKSEAFITSGTVQYNACVGDFLSAGHDYHGALNILKVIMSYDYLWNNIRVKGGAYGCMCGFASGGSGYFTSYRDPHLAETYKIYENAADYVRHFDADERTMRKYIIGAFSGVDIPLNASAAGTRSLNAWMTKTPIEFIQKNRDEMLSANVDTIRSLAGIVESVTRSGLRCAVGSASAIEANKDMFEHVETLIK</sequence>
<dbReference type="GO" id="GO:0016485">
    <property type="term" value="P:protein processing"/>
    <property type="evidence" value="ECO:0007669"/>
    <property type="project" value="TreeGrafter"/>
</dbReference>
<dbReference type="AlphaFoldDB" id="A0A9D1HH94"/>
<organism evidence="3 4">
    <name type="scientific">Candidatus Onthocola gallistercoris</name>
    <dbReference type="NCBI Taxonomy" id="2840876"/>
    <lineage>
        <taxon>Bacteria</taxon>
        <taxon>Bacillati</taxon>
        <taxon>Bacillota</taxon>
        <taxon>Bacilli</taxon>
        <taxon>Candidatus Onthocola</taxon>
    </lineage>
</organism>
<dbReference type="InterPro" id="IPR055130">
    <property type="entry name" value="PreP_C"/>
</dbReference>
<feature type="domain" description="Peptidase M16C associated" evidence="2">
    <location>
        <begin position="465"/>
        <end position="715"/>
    </location>
</feature>
<dbReference type="Pfam" id="PF08367">
    <property type="entry name" value="M16C_assoc"/>
    <property type="match status" value="1"/>
</dbReference>
<dbReference type="EMBL" id="DVLT01000046">
    <property type="protein sequence ID" value="HIU03146.1"/>
    <property type="molecule type" value="Genomic_DNA"/>
</dbReference>
<reference evidence="3" key="2">
    <citation type="journal article" date="2021" name="PeerJ">
        <title>Extensive microbial diversity within the chicken gut microbiome revealed by metagenomics and culture.</title>
        <authorList>
            <person name="Gilroy R."/>
            <person name="Ravi A."/>
            <person name="Getino M."/>
            <person name="Pursley I."/>
            <person name="Horton D.L."/>
            <person name="Alikhan N.F."/>
            <person name="Baker D."/>
            <person name="Gharbi K."/>
            <person name="Hall N."/>
            <person name="Watson M."/>
            <person name="Adriaenssens E.M."/>
            <person name="Foster-Nyarko E."/>
            <person name="Jarju S."/>
            <person name="Secka A."/>
            <person name="Antonio M."/>
            <person name="Oren A."/>
            <person name="Chaudhuri R.R."/>
            <person name="La Ragione R."/>
            <person name="Hildebrand F."/>
            <person name="Pallen M.J."/>
        </authorList>
    </citation>
    <scope>NUCLEOTIDE SEQUENCE</scope>
    <source>
        <strain evidence="3">CHK187-14744</strain>
    </source>
</reference>
<dbReference type="SUPFAM" id="SSF63411">
    <property type="entry name" value="LuxS/MPP-like metallohydrolase"/>
    <property type="match status" value="4"/>
</dbReference>
<name>A0A9D1HH94_9FIRM</name>
<dbReference type="GO" id="GO:0004222">
    <property type="term" value="F:metalloendopeptidase activity"/>
    <property type="evidence" value="ECO:0007669"/>
    <property type="project" value="TreeGrafter"/>
</dbReference>
<dbReference type="Pfam" id="PF05193">
    <property type="entry name" value="Peptidase_M16_C"/>
    <property type="match status" value="1"/>
</dbReference>
<dbReference type="GO" id="GO:0046872">
    <property type="term" value="F:metal ion binding"/>
    <property type="evidence" value="ECO:0007669"/>
    <property type="project" value="InterPro"/>
</dbReference>
<feature type="compositionally biased region" description="Basic and acidic residues" evidence="1">
    <location>
        <begin position="777"/>
        <end position="787"/>
    </location>
</feature>
<dbReference type="Pfam" id="PF22516">
    <property type="entry name" value="PreP_C"/>
    <property type="match status" value="1"/>
</dbReference>
<reference evidence="3" key="1">
    <citation type="submission" date="2020-10" db="EMBL/GenBank/DDBJ databases">
        <authorList>
            <person name="Gilroy R."/>
        </authorList>
    </citation>
    <scope>NUCLEOTIDE SEQUENCE</scope>
    <source>
        <strain evidence="3">CHK187-14744</strain>
    </source>
</reference>
<evidence type="ECO:0000256" key="1">
    <source>
        <dbReference type="SAM" id="MobiDB-lite"/>
    </source>
</evidence>
<evidence type="ECO:0000259" key="2">
    <source>
        <dbReference type="SMART" id="SM01264"/>
    </source>
</evidence>
<dbReference type="InterPro" id="IPR011765">
    <property type="entry name" value="Pept_M16_N"/>
</dbReference>
<comment type="caution">
    <text evidence="3">The sequence shown here is derived from an EMBL/GenBank/DDBJ whole genome shotgun (WGS) entry which is preliminary data.</text>
</comment>
<dbReference type="InterPro" id="IPR007863">
    <property type="entry name" value="Peptidase_M16_C"/>
</dbReference>
<dbReference type="FunFam" id="3.30.830.10:FF:000034">
    <property type="entry name" value="presequence protease 1, chloroplastic/mitochondrial"/>
    <property type="match status" value="1"/>
</dbReference>
<dbReference type="PANTHER" id="PTHR43016">
    <property type="entry name" value="PRESEQUENCE PROTEASE"/>
    <property type="match status" value="1"/>
</dbReference>
<dbReference type="Proteomes" id="UP000824164">
    <property type="component" value="Unassembled WGS sequence"/>
</dbReference>
<accession>A0A9D1HH94</accession>
<dbReference type="Pfam" id="PF00675">
    <property type="entry name" value="Peptidase_M16"/>
    <property type="match status" value="1"/>
</dbReference>
<dbReference type="InterPro" id="IPR013578">
    <property type="entry name" value="Peptidase_M16C_assoc"/>
</dbReference>
<evidence type="ECO:0000313" key="3">
    <source>
        <dbReference type="EMBL" id="HIU03146.1"/>
    </source>
</evidence>
<dbReference type="InterPro" id="IPR011249">
    <property type="entry name" value="Metalloenz_LuxS/M16"/>
</dbReference>
<dbReference type="SMART" id="SM01264">
    <property type="entry name" value="M16C_associated"/>
    <property type="match status" value="1"/>
</dbReference>
<gene>
    <name evidence="3" type="ORF">IAB63_07845</name>
</gene>
<feature type="region of interest" description="Disordered" evidence="1">
    <location>
        <begin position="770"/>
        <end position="791"/>
    </location>
</feature>
<dbReference type="PANTHER" id="PTHR43016:SF13">
    <property type="entry name" value="PRESEQUENCE PROTEASE, MITOCHONDRIAL"/>
    <property type="match status" value="1"/>
</dbReference>
<proteinExistence type="predicted"/>